<evidence type="ECO:0000256" key="1">
    <source>
        <dbReference type="SAM" id="MobiDB-lite"/>
    </source>
</evidence>
<organism evidence="2 3">
    <name type="scientific">Cystoisospora suis</name>
    <dbReference type="NCBI Taxonomy" id="483139"/>
    <lineage>
        <taxon>Eukaryota</taxon>
        <taxon>Sar</taxon>
        <taxon>Alveolata</taxon>
        <taxon>Apicomplexa</taxon>
        <taxon>Conoidasida</taxon>
        <taxon>Coccidia</taxon>
        <taxon>Eucoccidiorida</taxon>
        <taxon>Eimeriorina</taxon>
        <taxon>Sarcocystidae</taxon>
        <taxon>Cystoisospora</taxon>
    </lineage>
</organism>
<feature type="non-terminal residue" evidence="2">
    <location>
        <position position="79"/>
    </location>
</feature>
<gene>
    <name evidence="2" type="ORF">CSUI_011468</name>
</gene>
<sequence>VQRAILFNNEEAEERRSSDGNSHTTTTTLTGLDAKKKKTQTTWKVGIHASDFPPFLPGRLWQIKQRRQQERDSWRQEVG</sequence>
<keyword evidence="3" id="KW-1185">Reference proteome</keyword>
<dbReference type="GeneID" id="94434777"/>
<proteinExistence type="predicted"/>
<feature type="non-terminal residue" evidence="2">
    <location>
        <position position="1"/>
    </location>
</feature>
<comment type="caution">
    <text evidence="2">The sequence shown here is derived from an EMBL/GenBank/DDBJ whole genome shotgun (WGS) entry which is preliminary data.</text>
</comment>
<dbReference type="VEuPathDB" id="ToxoDB:CSUI_011468"/>
<dbReference type="EMBL" id="MIGC01012048">
    <property type="protein sequence ID" value="PHJ14722.1"/>
    <property type="molecule type" value="Genomic_DNA"/>
</dbReference>
<dbReference type="AlphaFoldDB" id="A0A2C6KDQ9"/>
<feature type="region of interest" description="Disordered" evidence="1">
    <location>
        <begin position="1"/>
        <end position="33"/>
    </location>
</feature>
<dbReference type="RefSeq" id="XP_067916458.1">
    <property type="nucleotide sequence ID" value="XM_068071566.1"/>
</dbReference>
<dbReference type="Proteomes" id="UP000221165">
    <property type="component" value="Unassembled WGS sequence"/>
</dbReference>
<accession>A0A2C6KDQ9</accession>
<reference evidence="2 3" key="1">
    <citation type="journal article" date="2017" name="Int. J. Parasitol.">
        <title>The genome of the protozoan parasite Cystoisospora suis and a reverse vaccinology approach to identify vaccine candidates.</title>
        <authorList>
            <person name="Palmieri N."/>
            <person name="Shrestha A."/>
            <person name="Ruttkowski B."/>
            <person name="Beck T."/>
            <person name="Vogl C."/>
            <person name="Tomley F."/>
            <person name="Blake D.P."/>
            <person name="Joachim A."/>
        </authorList>
    </citation>
    <scope>NUCLEOTIDE SEQUENCE [LARGE SCALE GENOMIC DNA]</scope>
    <source>
        <strain evidence="2 3">Wien I</strain>
    </source>
</reference>
<evidence type="ECO:0000313" key="2">
    <source>
        <dbReference type="EMBL" id="PHJ14722.1"/>
    </source>
</evidence>
<evidence type="ECO:0000313" key="3">
    <source>
        <dbReference type="Proteomes" id="UP000221165"/>
    </source>
</evidence>
<name>A0A2C6KDQ9_9APIC</name>
<protein>
    <submittedName>
        <fullName evidence="2">Uncharacterized protein</fullName>
    </submittedName>
</protein>